<dbReference type="Gene3D" id="1.10.238.10">
    <property type="entry name" value="EF-hand"/>
    <property type="match status" value="1"/>
</dbReference>
<dbReference type="PANTHER" id="PTHR14095">
    <property type="entry name" value="PHOSPHATASE 2A REGULATORY SUBUNIT-RELATED"/>
    <property type="match status" value="1"/>
</dbReference>
<feature type="domain" description="EF-hand" evidence="3">
    <location>
        <begin position="203"/>
        <end position="238"/>
    </location>
</feature>
<dbReference type="GO" id="GO:0019888">
    <property type="term" value="F:protein phosphatase regulator activity"/>
    <property type="evidence" value="ECO:0007669"/>
    <property type="project" value="TreeGrafter"/>
</dbReference>
<dbReference type="CDD" id="cd21504">
    <property type="entry name" value="PPP2R3A_B-like"/>
    <property type="match status" value="1"/>
</dbReference>
<dbReference type="PROSITE" id="PS50222">
    <property type="entry name" value="EF_HAND_2"/>
    <property type="match status" value="1"/>
</dbReference>
<accession>A0A5J5BNI9</accession>
<dbReference type="Pfam" id="PF13499">
    <property type="entry name" value="EF-hand_7"/>
    <property type="match status" value="1"/>
</dbReference>
<evidence type="ECO:0000256" key="2">
    <source>
        <dbReference type="ARBA" id="ARBA00022837"/>
    </source>
</evidence>
<keyword evidence="5" id="KW-1185">Reference proteome</keyword>
<reference evidence="4 5" key="1">
    <citation type="submission" date="2019-09" db="EMBL/GenBank/DDBJ databases">
        <title>A chromosome-level genome assembly of the Chinese tupelo Nyssa sinensis.</title>
        <authorList>
            <person name="Yang X."/>
            <person name="Kang M."/>
            <person name="Yang Y."/>
            <person name="Xiong H."/>
            <person name="Wang M."/>
            <person name="Zhang Z."/>
            <person name="Wang Z."/>
            <person name="Wu H."/>
            <person name="Ma T."/>
            <person name="Liu J."/>
            <person name="Xi Z."/>
        </authorList>
    </citation>
    <scope>NUCLEOTIDE SEQUENCE [LARGE SCALE GENOMIC DNA]</scope>
    <source>
        <strain evidence="4">J267</strain>
        <tissue evidence="4">Leaf</tissue>
    </source>
</reference>
<dbReference type="GO" id="GO:0000159">
    <property type="term" value="C:protein phosphatase type 2A complex"/>
    <property type="evidence" value="ECO:0007669"/>
    <property type="project" value="TreeGrafter"/>
</dbReference>
<dbReference type="SUPFAM" id="SSF47473">
    <property type="entry name" value="EF-hand"/>
    <property type="match status" value="2"/>
</dbReference>
<evidence type="ECO:0000313" key="5">
    <source>
        <dbReference type="Proteomes" id="UP000325577"/>
    </source>
</evidence>
<evidence type="ECO:0000259" key="3">
    <source>
        <dbReference type="PROSITE" id="PS50222"/>
    </source>
</evidence>
<dbReference type="Proteomes" id="UP000325577">
    <property type="component" value="Linkage Group LG11"/>
</dbReference>
<evidence type="ECO:0000313" key="4">
    <source>
        <dbReference type="EMBL" id="KAA8543387.1"/>
    </source>
</evidence>
<dbReference type="InterPro" id="IPR041534">
    <property type="entry name" value="EF-hand_13"/>
</dbReference>
<sequence length="351" mass="41658">MEVWMDCKCMNLNQSQRRYVSYHHFFPLLSSERLTLTAQGLVTRDAFIKFWVDSHMLTLDIATQIFKILKQPNCKYLTQADFKPILRELLATHPGFEFLQCTPEFQERYAETVIYRIFYYINKSGNGHLTLRELKRGNLIAAMQHADEEEDINKVLRYGNHALTYRIIDRIFSQVPRKFTSNIEGKMGYEDFVYFMLAEEDKSSEPSLEYWFKCIDLDGNGVLTANEMLYFYEEQLHRMECMCQEPLLFEDTLCQIVDMISPEREDYITLRDLNMCKLSGNVFNILFNLNKFMAFETRDPFLVRQEREDPTLTDWDRFAHREYIRLSMEEENEGVSIESAGVWDESLEAPF</sequence>
<gene>
    <name evidence="4" type="ORF">F0562_021118</name>
</gene>
<keyword evidence="1" id="KW-0479">Metal-binding</keyword>
<evidence type="ECO:0000256" key="1">
    <source>
        <dbReference type="ARBA" id="ARBA00022723"/>
    </source>
</evidence>
<dbReference type="PROSITE" id="PS00018">
    <property type="entry name" value="EF_HAND_1"/>
    <property type="match status" value="1"/>
</dbReference>
<dbReference type="InterPro" id="IPR018247">
    <property type="entry name" value="EF_Hand_1_Ca_BS"/>
</dbReference>
<dbReference type="Pfam" id="PF17958">
    <property type="entry name" value="EF-hand_13"/>
    <property type="match status" value="1"/>
</dbReference>
<dbReference type="GO" id="GO:0005509">
    <property type="term" value="F:calcium ion binding"/>
    <property type="evidence" value="ECO:0007669"/>
    <property type="project" value="InterPro"/>
</dbReference>
<dbReference type="InterPro" id="IPR002048">
    <property type="entry name" value="EF_hand_dom"/>
</dbReference>
<dbReference type="EMBL" id="CM018034">
    <property type="protein sequence ID" value="KAA8543387.1"/>
    <property type="molecule type" value="Genomic_DNA"/>
</dbReference>
<dbReference type="AlphaFoldDB" id="A0A5J5BNI9"/>
<keyword evidence="2" id="KW-0106">Calcium</keyword>
<dbReference type="PANTHER" id="PTHR14095:SF0">
    <property type="entry name" value="MIP22305P"/>
    <property type="match status" value="1"/>
</dbReference>
<proteinExistence type="predicted"/>
<dbReference type="InterPro" id="IPR011992">
    <property type="entry name" value="EF-hand-dom_pair"/>
</dbReference>
<dbReference type="OrthoDB" id="5586at2759"/>
<organism evidence="4 5">
    <name type="scientific">Nyssa sinensis</name>
    <dbReference type="NCBI Taxonomy" id="561372"/>
    <lineage>
        <taxon>Eukaryota</taxon>
        <taxon>Viridiplantae</taxon>
        <taxon>Streptophyta</taxon>
        <taxon>Embryophyta</taxon>
        <taxon>Tracheophyta</taxon>
        <taxon>Spermatophyta</taxon>
        <taxon>Magnoliopsida</taxon>
        <taxon>eudicotyledons</taxon>
        <taxon>Gunneridae</taxon>
        <taxon>Pentapetalae</taxon>
        <taxon>asterids</taxon>
        <taxon>Cornales</taxon>
        <taxon>Nyssaceae</taxon>
        <taxon>Nyssa</taxon>
    </lineage>
</organism>
<dbReference type="FunFam" id="1.10.238.10:FF:000025">
    <property type="entry name" value="serine/threonine-protein phosphatase 2A regulatory subunit B'' subunit alpha"/>
    <property type="match status" value="1"/>
</dbReference>
<protein>
    <recommendedName>
        <fullName evidence="3">EF-hand domain-containing protein</fullName>
    </recommendedName>
</protein>
<name>A0A5J5BNI9_9ASTE</name>